<evidence type="ECO:0000313" key="2">
    <source>
        <dbReference type="Proteomes" id="UP000199045"/>
    </source>
</evidence>
<sequence>MEYHYDTVSNAINSLKRQGFTVDFNLEGDYLVNEGNKIGVNDFNIVDVYRYEGNTDPSDEAAVYAIESTNGIKGVLVTGYGASSDAFTGEMLQKLKIK</sequence>
<evidence type="ECO:0008006" key="3">
    <source>
        <dbReference type="Google" id="ProtNLM"/>
    </source>
</evidence>
<dbReference type="AlphaFoldDB" id="A0A1G7HTT9"/>
<dbReference type="OrthoDB" id="8418771at2"/>
<reference evidence="1 2" key="1">
    <citation type="submission" date="2016-10" db="EMBL/GenBank/DDBJ databases">
        <authorList>
            <person name="de Groot N.N."/>
        </authorList>
    </citation>
    <scope>NUCLEOTIDE SEQUENCE [LARGE SCALE GENOMIC DNA]</scope>
    <source>
        <strain evidence="1 2">DSM 527</strain>
    </source>
</reference>
<protein>
    <recommendedName>
        <fullName evidence="3">Phosphoribosylpyrophosphate synthetase</fullName>
    </recommendedName>
</protein>
<dbReference type="Proteomes" id="UP000199045">
    <property type="component" value="Unassembled WGS sequence"/>
</dbReference>
<proteinExistence type="predicted"/>
<dbReference type="RefSeq" id="WP_089828739.1">
    <property type="nucleotide sequence ID" value="NZ_FNBN01000001.1"/>
</dbReference>
<organism evidence="1 2">
    <name type="scientific">Chitinophaga filiformis</name>
    <name type="common">Myxococcus filiformis</name>
    <name type="synonym">Flexibacter filiformis</name>
    <dbReference type="NCBI Taxonomy" id="104663"/>
    <lineage>
        <taxon>Bacteria</taxon>
        <taxon>Pseudomonadati</taxon>
        <taxon>Bacteroidota</taxon>
        <taxon>Chitinophagia</taxon>
        <taxon>Chitinophagales</taxon>
        <taxon>Chitinophagaceae</taxon>
        <taxon>Chitinophaga</taxon>
    </lineage>
</organism>
<gene>
    <name evidence="1" type="ORF">SAMN04488121_101603</name>
</gene>
<evidence type="ECO:0000313" key="1">
    <source>
        <dbReference type="EMBL" id="SDF03951.1"/>
    </source>
</evidence>
<name>A0A1G7HTT9_CHIFI</name>
<accession>A0A1G7HTT9</accession>
<dbReference type="STRING" id="104663.SAMN04488121_101603"/>
<dbReference type="EMBL" id="FNBN01000001">
    <property type="protein sequence ID" value="SDF03951.1"/>
    <property type="molecule type" value="Genomic_DNA"/>
</dbReference>